<dbReference type="Gene3D" id="3.30.70.100">
    <property type="match status" value="1"/>
</dbReference>
<evidence type="ECO:0000313" key="2">
    <source>
        <dbReference type="EMBL" id="GGJ89904.1"/>
    </source>
</evidence>
<dbReference type="InterPro" id="IPR012577">
    <property type="entry name" value="NIPSNAP"/>
</dbReference>
<evidence type="ECO:0000313" key="3">
    <source>
        <dbReference type="Proteomes" id="UP000635726"/>
    </source>
</evidence>
<accession>A0A917UWH9</accession>
<feature type="domain" description="NIPSNAP" evidence="1">
    <location>
        <begin position="3"/>
        <end position="95"/>
    </location>
</feature>
<dbReference type="InterPro" id="IPR011008">
    <property type="entry name" value="Dimeric_a/b-barrel"/>
</dbReference>
<reference evidence="2" key="2">
    <citation type="submission" date="2020-09" db="EMBL/GenBank/DDBJ databases">
        <authorList>
            <person name="Sun Q."/>
            <person name="Ohkuma M."/>
        </authorList>
    </citation>
    <scope>NUCLEOTIDE SEQUENCE</scope>
    <source>
        <strain evidence="2">JCM 14371</strain>
    </source>
</reference>
<dbReference type="Pfam" id="PF07978">
    <property type="entry name" value="NIPSNAP"/>
    <property type="match status" value="1"/>
</dbReference>
<dbReference type="EMBL" id="BMOE01000026">
    <property type="protein sequence ID" value="GGJ89904.1"/>
    <property type="molecule type" value="Genomic_DNA"/>
</dbReference>
<protein>
    <submittedName>
        <fullName evidence="2">NIPSNAP family protein</fullName>
    </submittedName>
</protein>
<keyword evidence="3" id="KW-1185">Reference proteome</keyword>
<proteinExistence type="predicted"/>
<name>A0A917UWH9_9DEIO</name>
<gene>
    <name evidence="2" type="ORF">GCM10008939_37320</name>
</gene>
<dbReference type="SUPFAM" id="SSF54909">
    <property type="entry name" value="Dimeric alpha+beta barrel"/>
    <property type="match status" value="1"/>
</dbReference>
<evidence type="ECO:0000259" key="1">
    <source>
        <dbReference type="Pfam" id="PF07978"/>
    </source>
</evidence>
<comment type="caution">
    <text evidence="2">The sequence shown here is derived from an EMBL/GenBank/DDBJ whole genome shotgun (WGS) entry which is preliminary data.</text>
</comment>
<reference evidence="2" key="1">
    <citation type="journal article" date="2014" name="Int. J. Syst. Evol. Microbiol.">
        <title>Complete genome sequence of Corynebacterium casei LMG S-19264T (=DSM 44701T), isolated from a smear-ripened cheese.</title>
        <authorList>
            <consortium name="US DOE Joint Genome Institute (JGI-PGF)"/>
            <person name="Walter F."/>
            <person name="Albersmeier A."/>
            <person name="Kalinowski J."/>
            <person name="Ruckert C."/>
        </authorList>
    </citation>
    <scope>NUCLEOTIDE SEQUENCE</scope>
    <source>
        <strain evidence="2">JCM 14371</strain>
    </source>
</reference>
<dbReference type="RefSeq" id="WP_188964834.1">
    <property type="nucleotide sequence ID" value="NZ_BMOE01000026.1"/>
</dbReference>
<organism evidence="2 3">
    <name type="scientific">Deinococcus aquiradiocola</name>
    <dbReference type="NCBI Taxonomy" id="393059"/>
    <lineage>
        <taxon>Bacteria</taxon>
        <taxon>Thermotogati</taxon>
        <taxon>Deinococcota</taxon>
        <taxon>Deinococci</taxon>
        <taxon>Deinococcales</taxon>
        <taxon>Deinococcaceae</taxon>
        <taxon>Deinococcus</taxon>
    </lineage>
</organism>
<dbReference type="AlphaFoldDB" id="A0A917UWH9"/>
<sequence>MIYELRHYRTEPGQRDAWVQLMETRIIPFQTEQGMQIVGSFVDEQDPDVYVWIRRFESEEQLKAQYAAVYGSPEWKNDIGPAADPLLKSENITVTRLQPTPASSLK</sequence>
<dbReference type="Proteomes" id="UP000635726">
    <property type="component" value="Unassembled WGS sequence"/>
</dbReference>